<dbReference type="PANTHER" id="PTHR34106">
    <property type="entry name" value="GLYCOSIDASE"/>
    <property type="match status" value="1"/>
</dbReference>
<accession>A0A6J6NSE0</accession>
<protein>
    <submittedName>
        <fullName evidence="3">Unannotated protein</fullName>
    </submittedName>
</protein>
<evidence type="ECO:0000256" key="2">
    <source>
        <dbReference type="ARBA" id="ARBA00022679"/>
    </source>
</evidence>
<dbReference type="Gene3D" id="2.115.10.20">
    <property type="entry name" value="Glycosyl hydrolase domain, family 43"/>
    <property type="match status" value="1"/>
</dbReference>
<sequence>MSKIVNTNGRSNDNLDDYLESQMFVRNEHNPILQASDFPGMVNAVFNAGAARCNGQTVLLARVEDRSGLSKLMVVVSDDGVTNWQIDPDRGLFPDNSSFEERWGIEDPRITQIGDIYYITYTGFSEAGPLICLATTRDFVDFDRHGMLLPAEDKNAALFPVQFGGRWALIHRPAGYSSGAGAHIWLSYSPDLKHWGDGRVIIPARVGGWWDANKVGLGPPPLLTRQGWLICYHGVRPTAAGHRYRLGLALLSADDPSVVLARSNEWVFAAREPYEQMGDFPGVVFPCGWLLSEDGEHVHMYYGAADTSLCLATAEVQGLLDHVQRHPLAQSWH</sequence>
<dbReference type="EMBL" id="CAEZXM010000095">
    <property type="protein sequence ID" value="CAB4688852.1"/>
    <property type="molecule type" value="Genomic_DNA"/>
</dbReference>
<dbReference type="AlphaFoldDB" id="A0A6J6NSE0"/>
<dbReference type="InterPro" id="IPR023296">
    <property type="entry name" value="Glyco_hydro_beta-prop_sf"/>
</dbReference>
<dbReference type="PANTHER" id="PTHR34106:SF5">
    <property type="entry name" value="GLYCOSIDASE"/>
    <property type="match status" value="1"/>
</dbReference>
<evidence type="ECO:0000256" key="1">
    <source>
        <dbReference type="ARBA" id="ARBA00022676"/>
    </source>
</evidence>
<organism evidence="3">
    <name type="scientific">freshwater metagenome</name>
    <dbReference type="NCBI Taxonomy" id="449393"/>
    <lineage>
        <taxon>unclassified sequences</taxon>
        <taxon>metagenomes</taxon>
        <taxon>ecological metagenomes</taxon>
    </lineage>
</organism>
<keyword evidence="2" id="KW-0808">Transferase</keyword>
<reference evidence="3" key="1">
    <citation type="submission" date="2020-05" db="EMBL/GenBank/DDBJ databases">
        <authorList>
            <person name="Chiriac C."/>
            <person name="Salcher M."/>
            <person name="Ghai R."/>
            <person name="Kavagutti S V."/>
        </authorList>
    </citation>
    <scope>NUCLEOTIDE SEQUENCE</scope>
</reference>
<evidence type="ECO:0000313" key="3">
    <source>
        <dbReference type="EMBL" id="CAB4688852.1"/>
    </source>
</evidence>
<dbReference type="InterPro" id="IPR007184">
    <property type="entry name" value="Mannoside_phosphorylase"/>
</dbReference>
<dbReference type="Pfam" id="PF04041">
    <property type="entry name" value="Glyco_hydro_130"/>
    <property type="match status" value="1"/>
</dbReference>
<keyword evidence="1" id="KW-0328">Glycosyltransferase</keyword>
<proteinExistence type="predicted"/>
<dbReference type="CDD" id="cd18615">
    <property type="entry name" value="GH130"/>
    <property type="match status" value="1"/>
</dbReference>
<dbReference type="SUPFAM" id="SSF75005">
    <property type="entry name" value="Arabinanase/levansucrase/invertase"/>
    <property type="match status" value="1"/>
</dbReference>
<gene>
    <name evidence="3" type="ORF">UFOPK2366_00634</name>
</gene>
<name>A0A6J6NSE0_9ZZZZ</name>
<dbReference type="PIRSF" id="PIRSF016202">
    <property type="entry name" value="PH1107"/>
    <property type="match status" value="1"/>
</dbReference>
<dbReference type="GO" id="GO:0016757">
    <property type="term" value="F:glycosyltransferase activity"/>
    <property type="evidence" value="ECO:0007669"/>
    <property type="project" value="UniProtKB-KW"/>
</dbReference>